<name>A0A183HT70_9BILA</name>
<dbReference type="WBParaSite" id="OFLC_0001068201-mRNA-1">
    <property type="protein sequence ID" value="OFLC_0001068201-mRNA-1"/>
    <property type="gene ID" value="OFLC_0001068201"/>
</dbReference>
<reference evidence="1" key="1">
    <citation type="submission" date="2016-06" db="UniProtKB">
        <authorList>
            <consortium name="WormBaseParasite"/>
        </authorList>
    </citation>
    <scope>IDENTIFICATION</scope>
</reference>
<sequence length="156" mass="17870">LKYLENAQYKVWKSSNVLSISNSRSSYHNVRCLLRPNPLFQDQFDIKIFQSIKLAFVNDVTTIQSVNSDRELLDNFIKQQQQQQQIGFVLDSTGDVNSDDVNSNAKDFNSIPERNMWGNNNILDSTEWDGEEKSINNDGNMLTVETFMPSGTIILK</sequence>
<dbReference type="STRING" id="387005.A0A183HT70"/>
<dbReference type="AlphaFoldDB" id="A0A183HT70"/>
<organism evidence="1">
    <name type="scientific">Onchocerca flexuosa</name>
    <dbReference type="NCBI Taxonomy" id="387005"/>
    <lineage>
        <taxon>Eukaryota</taxon>
        <taxon>Metazoa</taxon>
        <taxon>Ecdysozoa</taxon>
        <taxon>Nematoda</taxon>
        <taxon>Chromadorea</taxon>
        <taxon>Rhabditida</taxon>
        <taxon>Spirurina</taxon>
        <taxon>Spiruromorpha</taxon>
        <taxon>Filarioidea</taxon>
        <taxon>Onchocercidae</taxon>
        <taxon>Onchocerca</taxon>
    </lineage>
</organism>
<accession>A0A183HT70</accession>
<evidence type="ECO:0000313" key="1">
    <source>
        <dbReference type="WBParaSite" id="OFLC_0001068201-mRNA-1"/>
    </source>
</evidence>
<protein>
    <submittedName>
        <fullName evidence="1">Glyco_hydro_38C domain-containing protein</fullName>
    </submittedName>
</protein>
<proteinExistence type="predicted"/>